<gene>
    <name evidence="2" type="ORF">RM540_01995</name>
</gene>
<evidence type="ECO:0000256" key="1">
    <source>
        <dbReference type="SAM" id="Coils"/>
    </source>
</evidence>
<protein>
    <recommendedName>
        <fullName evidence="4">Zinc ribbon domain protein</fullName>
    </recommendedName>
</protein>
<organism evidence="2 3">
    <name type="scientific">Rubrivirga litoralis</name>
    <dbReference type="NCBI Taxonomy" id="3075598"/>
    <lineage>
        <taxon>Bacteria</taxon>
        <taxon>Pseudomonadati</taxon>
        <taxon>Rhodothermota</taxon>
        <taxon>Rhodothermia</taxon>
        <taxon>Rhodothermales</taxon>
        <taxon>Rubricoccaceae</taxon>
        <taxon>Rubrivirga</taxon>
    </lineage>
</organism>
<reference evidence="2 3" key="1">
    <citation type="submission" date="2023-09" db="EMBL/GenBank/DDBJ databases">
        <authorList>
            <person name="Rey-Velasco X."/>
        </authorList>
    </citation>
    <scope>NUCLEOTIDE SEQUENCE [LARGE SCALE GENOMIC DNA]</scope>
    <source>
        <strain evidence="2 3">F394</strain>
    </source>
</reference>
<feature type="coiled-coil region" evidence="1">
    <location>
        <begin position="39"/>
        <end position="177"/>
    </location>
</feature>
<dbReference type="RefSeq" id="WP_311661649.1">
    <property type="nucleotide sequence ID" value="NZ_JAVRHT010000002.1"/>
</dbReference>
<dbReference type="InterPro" id="IPR052376">
    <property type="entry name" value="Oxidative_Scav/Glycosyltrans"/>
</dbReference>
<sequence length="247" mass="28562">MATDTTTIEDQLRALVRLQTIDSKIDQLTKLRGDLPDEIRDLEDERTGLQTRLGQIDQDKKEADVQKKKLKLDIAESEGLIRKYEEQQLQVRNNREYDALTKEIEAHRQRIQNAYEEIERYENLDIESEGTVEGADDELSELDARIREKQAELEQVVKETKAEQDVYETERAEAAEAIDARYLRAYERLRTRVRDGRAVVPIERGAAAGYTVPPQRQVEVRQRDRIIVSEHDGRIIVDTALFEEAAA</sequence>
<accession>A0ABU3BMI1</accession>
<dbReference type="Gene3D" id="1.10.287.1490">
    <property type="match status" value="1"/>
</dbReference>
<keyword evidence="1" id="KW-0175">Coiled coil</keyword>
<dbReference type="EMBL" id="JAVRHT010000002">
    <property type="protein sequence ID" value="MDT0630507.1"/>
    <property type="molecule type" value="Genomic_DNA"/>
</dbReference>
<dbReference type="Proteomes" id="UP001267426">
    <property type="component" value="Unassembled WGS sequence"/>
</dbReference>
<proteinExistence type="predicted"/>
<evidence type="ECO:0008006" key="4">
    <source>
        <dbReference type="Google" id="ProtNLM"/>
    </source>
</evidence>
<dbReference type="PANTHER" id="PTHR39082:SF1">
    <property type="entry name" value="SCAVENGER RECEPTOR CLASS A MEMBER 3"/>
    <property type="match status" value="1"/>
</dbReference>
<name>A0ABU3BMI1_9BACT</name>
<comment type="caution">
    <text evidence="2">The sequence shown here is derived from an EMBL/GenBank/DDBJ whole genome shotgun (WGS) entry which is preliminary data.</text>
</comment>
<dbReference type="PANTHER" id="PTHR39082">
    <property type="entry name" value="PHOSPHOLIPASE C-BETA-2-RELATED"/>
    <property type="match status" value="1"/>
</dbReference>
<evidence type="ECO:0000313" key="2">
    <source>
        <dbReference type="EMBL" id="MDT0630507.1"/>
    </source>
</evidence>
<keyword evidence="3" id="KW-1185">Reference proteome</keyword>
<evidence type="ECO:0000313" key="3">
    <source>
        <dbReference type="Proteomes" id="UP001267426"/>
    </source>
</evidence>